<dbReference type="RefSeq" id="WP_158034669.1">
    <property type="nucleotide sequence ID" value="NZ_ML708625.1"/>
</dbReference>
<protein>
    <recommendedName>
        <fullName evidence="4">Amidohydrolase 3 domain-containing protein</fullName>
    </recommendedName>
</protein>
<dbReference type="EMBL" id="SZWF01000021">
    <property type="protein sequence ID" value="KAA9393357.1"/>
    <property type="molecule type" value="Genomic_DNA"/>
</dbReference>
<dbReference type="InterPro" id="IPR011059">
    <property type="entry name" value="Metal-dep_hydrolase_composite"/>
</dbReference>
<accession>A0A5J5KUG3</accession>
<dbReference type="Proteomes" id="UP000325957">
    <property type="component" value="Unassembled WGS sequence"/>
</dbReference>
<comment type="caution">
    <text evidence="2">The sequence shown here is derived from an EMBL/GenBank/DDBJ whole genome shotgun (WGS) entry which is preliminary data.</text>
</comment>
<dbReference type="OrthoDB" id="3238066at2"/>
<reference evidence="2 3" key="1">
    <citation type="submission" date="2019-05" db="EMBL/GenBank/DDBJ databases">
        <title>Kocuria coralli sp. nov., a novel actinobacterium isolated from coral reef seawater.</title>
        <authorList>
            <person name="Li J."/>
        </authorList>
    </citation>
    <scope>NUCLEOTIDE SEQUENCE [LARGE SCALE GENOMIC DNA]</scope>
    <source>
        <strain evidence="2 3">SCSIO 13007</strain>
    </source>
</reference>
<organism evidence="2 3">
    <name type="scientific">Kocuria coralli</name>
    <dbReference type="NCBI Taxonomy" id="1461025"/>
    <lineage>
        <taxon>Bacteria</taxon>
        <taxon>Bacillati</taxon>
        <taxon>Actinomycetota</taxon>
        <taxon>Actinomycetes</taxon>
        <taxon>Micrococcales</taxon>
        <taxon>Micrococcaceae</taxon>
        <taxon>Kocuria</taxon>
    </lineage>
</organism>
<evidence type="ECO:0000256" key="1">
    <source>
        <dbReference type="SAM" id="MobiDB-lite"/>
    </source>
</evidence>
<dbReference type="AlphaFoldDB" id="A0A5J5KUG3"/>
<keyword evidence="3" id="KW-1185">Reference proteome</keyword>
<dbReference type="Gene3D" id="2.30.40.10">
    <property type="entry name" value="Urease, subunit C, domain 1"/>
    <property type="match status" value="1"/>
</dbReference>
<dbReference type="GO" id="GO:0016810">
    <property type="term" value="F:hydrolase activity, acting on carbon-nitrogen (but not peptide) bonds"/>
    <property type="evidence" value="ECO:0007669"/>
    <property type="project" value="InterPro"/>
</dbReference>
<dbReference type="PANTHER" id="PTHR22642:SF2">
    <property type="entry name" value="PROTEIN LONG AFTER FAR-RED 3"/>
    <property type="match status" value="1"/>
</dbReference>
<evidence type="ECO:0000313" key="3">
    <source>
        <dbReference type="Proteomes" id="UP000325957"/>
    </source>
</evidence>
<dbReference type="PANTHER" id="PTHR22642">
    <property type="entry name" value="IMIDAZOLONEPROPIONASE"/>
    <property type="match status" value="1"/>
</dbReference>
<gene>
    <name evidence="2" type="ORF">FCK90_12675</name>
</gene>
<sequence>MTAPDPVASAPVLYRNGSVYTTADPFASAIIVEGEEVVWVGSEQAADSLVDDRMRIVDLDGGLVTPAFVDSSVDLTAQGDPDAVLRNAAARGTAAVVHTGPVDALTSLPGEDRKDAPSAGGGAARPSVYLWPTVSAEALEPGLDLISAVGPDDRLVGLRTVVHDAPAQQVTAFLTTCLERSLRPGLVVDRTSATAIVDAVVAARETAGERRFNAAGLRLEFAPDLTSDELLPVLDALSGCAFTVCLDPASSPLASEYYRRGIPVTLGTGGALLEPWAAVRELLNHDAEHQRISARAAFTAATRGAWRGIGRGGGMSGQLAPGTPATYALWQVEALMVQAAAGTGASWSTDPRSRTPLLPALEDEALPVCEGTFLAGLQLYKA</sequence>
<evidence type="ECO:0008006" key="4">
    <source>
        <dbReference type="Google" id="ProtNLM"/>
    </source>
</evidence>
<feature type="region of interest" description="Disordered" evidence="1">
    <location>
        <begin position="105"/>
        <end position="124"/>
    </location>
</feature>
<dbReference type="SUPFAM" id="SSF51338">
    <property type="entry name" value="Composite domain of metallo-dependent hydrolases"/>
    <property type="match status" value="1"/>
</dbReference>
<evidence type="ECO:0000313" key="2">
    <source>
        <dbReference type="EMBL" id="KAA9393357.1"/>
    </source>
</evidence>
<proteinExistence type="predicted"/>
<name>A0A5J5KUG3_9MICC</name>